<dbReference type="InterPro" id="IPR036638">
    <property type="entry name" value="HLH_DNA-bd_sf"/>
</dbReference>
<evidence type="ECO:0000256" key="1">
    <source>
        <dbReference type="ARBA" id="ARBA00004123"/>
    </source>
</evidence>
<comment type="subcellular location">
    <subcellularLocation>
        <location evidence="1">Nucleus</location>
    </subcellularLocation>
</comment>
<evidence type="ECO:0000313" key="6">
    <source>
        <dbReference type="EMBL" id="KAK4767886.1"/>
    </source>
</evidence>
<keyword evidence="7" id="KW-1185">Reference proteome</keyword>
<dbReference type="PANTHER" id="PTHR13935">
    <property type="entry name" value="ACHAETE-SCUTE TRANSCRIPTION FACTOR-RELATED"/>
    <property type="match status" value="1"/>
</dbReference>
<dbReference type="EMBL" id="JAXIOK010000006">
    <property type="protein sequence ID" value="KAK4767886.1"/>
    <property type="molecule type" value="Genomic_DNA"/>
</dbReference>
<gene>
    <name evidence="6" type="ORF">SAY87_003027</name>
</gene>
<evidence type="ECO:0000256" key="2">
    <source>
        <dbReference type="ARBA" id="ARBA00023015"/>
    </source>
</evidence>
<dbReference type="Proteomes" id="UP001345219">
    <property type="component" value="Chromosome 3"/>
</dbReference>
<feature type="domain" description="BHLH" evidence="5">
    <location>
        <begin position="10"/>
        <end position="65"/>
    </location>
</feature>
<dbReference type="InterPro" id="IPR011598">
    <property type="entry name" value="bHLH_dom"/>
</dbReference>
<organism evidence="6 7">
    <name type="scientific">Trapa incisa</name>
    <dbReference type="NCBI Taxonomy" id="236973"/>
    <lineage>
        <taxon>Eukaryota</taxon>
        <taxon>Viridiplantae</taxon>
        <taxon>Streptophyta</taxon>
        <taxon>Embryophyta</taxon>
        <taxon>Tracheophyta</taxon>
        <taxon>Spermatophyta</taxon>
        <taxon>Magnoliopsida</taxon>
        <taxon>eudicotyledons</taxon>
        <taxon>Gunneridae</taxon>
        <taxon>Pentapetalae</taxon>
        <taxon>rosids</taxon>
        <taxon>malvids</taxon>
        <taxon>Myrtales</taxon>
        <taxon>Lythraceae</taxon>
        <taxon>Trapa</taxon>
    </lineage>
</organism>
<accession>A0AAN7KPS1</accession>
<dbReference type="Gene3D" id="4.10.280.10">
    <property type="entry name" value="Helix-loop-helix DNA-binding domain"/>
    <property type="match status" value="1"/>
</dbReference>
<dbReference type="GO" id="GO:0000981">
    <property type="term" value="F:DNA-binding transcription factor activity, RNA polymerase II-specific"/>
    <property type="evidence" value="ECO:0007669"/>
    <property type="project" value="TreeGrafter"/>
</dbReference>
<keyword evidence="3" id="KW-0804">Transcription</keyword>
<dbReference type="SUPFAM" id="SSF47459">
    <property type="entry name" value="HLH, helix-loop-helix DNA-binding domain"/>
    <property type="match status" value="1"/>
</dbReference>
<name>A0AAN7KPS1_9MYRT</name>
<dbReference type="AlphaFoldDB" id="A0AAN7KPS1"/>
<sequence>MKKNTGKGELSKLDRKTVERNRRIHMKALCFKLASLIPPHHSQTYKDRPSQQDQLDLATTYITQLKEGIDGLKKRKDQLMEIRTKCVTNDKGVIEVGAVAGPMASTRGDADIVKLPVIQLMEWVSGLEVSLISGLNKKFMLFEVISLLHEEGAEVVSASISTIGDKIFHTIHAQVRINRVGIETSRIMEKLHELAAC</sequence>
<evidence type="ECO:0000256" key="4">
    <source>
        <dbReference type="ARBA" id="ARBA00023242"/>
    </source>
</evidence>
<evidence type="ECO:0000313" key="7">
    <source>
        <dbReference type="Proteomes" id="UP001345219"/>
    </source>
</evidence>
<dbReference type="PROSITE" id="PS50888">
    <property type="entry name" value="BHLH"/>
    <property type="match status" value="1"/>
</dbReference>
<dbReference type="GO" id="GO:0000977">
    <property type="term" value="F:RNA polymerase II transcription regulatory region sequence-specific DNA binding"/>
    <property type="evidence" value="ECO:0007669"/>
    <property type="project" value="TreeGrafter"/>
</dbReference>
<evidence type="ECO:0000259" key="5">
    <source>
        <dbReference type="PROSITE" id="PS50888"/>
    </source>
</evidence>
<reference evidence="6 7" key="1">
    <citation type="journal article" date="2023" name="Hortic Res">
        <title>Pangenome of water caltrop reveals structural variations and asymmetric subgenome divergence after allopolyploidization.</title>
        <authorList>
            <person name="Zhang X."/>
            <person name="Chen Y."/>
            <person name="Wang L."/>
            <person name="Yuan Y."/>
            <person name="Fang M."/>
            <person name="Shi L."/>
            <person name="Lu R."/>
            <person name="Comes H.P."/>
            <person name="Ma Y."/>
            <person name="Chen Y."/>
            <person name="Huang G."/>
            <person name="Zhou Y."/>
            <person name="Zheng Z."/>
            <person name="Qiu Y."/>
        </authorList>
    </citation>
    <scope>NUCLEOTIDE SEQUENCE [LARGE SCALE GENOMIC DNA]</scope>
    <source>
        <tissue evidence="6">Roots</tissue>
    </source>
</reference>
<proteinExistence type="predicted"/>
<evidence type="ECO:0000256" key="3">
    <source>
        <dbReference type="ARBA" id="ARBA00023163"/>
    </source>
</evidence>
<protein>
    <recommendedName>
        <fullName evidence="5">BHLH domain-containing protein</fullName>
    </recommendedName>
</protein>
<dbReference type="InterPro" id="IPR015660">
    <property type="entry name" value="MASH1/Ascl1a-like"/>
</dbReference>
<keyword evidence="4" id="KW-0539">Nucleus</keyword>
<dbReference type="Pfam" id="PF00010">
    <property type="entry name" value="HLH"/>
    <property type="match status" value="1"/>
</dbReference>
<keyword evidence="2" id="KW-0805">Transcription regulation</keyword>
<dbReference type="PANTHER" id="PTHR13935:SF46">
    <property type="entry name" value="TRANSCRIPTION FACTOR BHLH167-RELATED"/>
    <property type="match status" value="1"/>
</dbReference>
<dbReference type="GO" id="GO:0090575">
    <property type="term" value="C:RNA polymerase II transcription regulator complex"/>
    <property type="evidence" value="ECO:0007669"/>
    <property type="project" value="TreeGrafter"/>
</dbReference>
<dbReference type="GO" id="GO:0046983">
    <property type="term" value="F:protein dimerization activity"/>
    <property type="evidence" value="ECO:0007669"/>
    <property type="project" value="InterPro"/>
</dbReference>
<comment type="caution">
    <text evidence="6">The sequence shown here is derived from an EMBL/GenBank/DDBJ whole genome shotgun (WGS) entry which is preliminary data.</text>
</comment>